<dbReference type="InterPro" id="IPR014729">
    <property type="entry name" value="Rossmann-like_a/b/a_fold"/>
</dbReference>
<sequence>NSPFNDFGINVAKTLWAYLEFYKDKKLPENKGYFLGQVYVRAVQELEKDPLAKEKVIFMMKKIEKGKGDEYKLWQKTRKWSIEQFDKIYQEMGIKFVRIFYESEFIDKGMKIVEELYEKRFLIKSEGAIIANLEEHDLGVLMFLRSDGTALYPVADIPLAMEKFKKYKLDKSIYVVDVRQSLHFKQLFKTLELLGHTLAKLSTSKPEMIHLSHEFVKLPAGMMSSRTGNVITYEDLREQVFNKAISETKKRHKKWDEKRIERVATAITNGA</sequence>
<comment type="caution">
    <text evidence="2">The sequence shown here is derived from an EMBL/GenBank/DDBJ whole genome shotgun (WGS) entry which is preliminary data.</text>
</comment>
<protein>
    <recommendedName>
        <fullName evidence="1">Arginyl-tRNA synthetase catalytic core domain-containing protein</fullName>
    </recommendedName>
</protein>
<organism evidence="2">
    <name type="scientific">marine sediment metagenome</name>
    <dbReference type="NCBI Taxonomy" id="412755"/>
    <lineage>
        <taxon>unclassified sequences</taxon>
        <taxon>metagenomes</taxon>
        <taxon>ecological metagenomes</taxon>
    </lineage>
</organism>
<proteinExistence type="predicted"/>
<dbReference type="InterPro" id="IPR001278">
    <property type="entry name" value="Arg-tRNA-ligase"/>
</dbReference>
<accession>X0V2B2</accession>
<dbReference type="AlphaFoldDB" id="X0V2B2"/>
<dbReference type="EMBL" id="BARS01021606">
    <property type="protein sequence ID" value="GAG05542.1"/>
    <property type="molecule type" value="Genomic_DNA"/>
</dbReference>
<dbReference type="GO" id="GO:0005524">
    <property type="term" value="F:ATP binding"/>
    <property type="evidence" value="ECO:0007669"/>
    <property type="project" value="InterPro"/>
</dbReference>
<dbReference type="Pfam" id="PF00750">
    <property type="entry name" value="tRNA-synt_1d"/>
    <property type="match status" value="1"/>
</dbReference>
<dbReference type="GO" id="GO:0004814">
    <property type="term" value="F:arginine-tRNA ligase activity"/>
    <property type="evidence" value="ECO:0007669"/>
    <property type="project" value="InterPro"/>
</dbReference>
<reference evidence="2" key="1">
    <citation type="journal article" date="2014" name="Front. Microbiol.">
        <title>High frequency of phylogenetically diverse reductive dehalogenase-homologous genes in deep subseafloor sedimentary metagenomes.</title>
        <authorList>
            <person name="Kawai M."/>
            <person name="Futagami T."/>
            <person name="Toyoda A."/>
            <person name="Takaki Y."/>
            <person name="Nishi S."/>
            <person name="Hori S."/>
            <person name="Arai W."/>
            <person name="Tsubouchi T."/>
            <person name="Morono Y."/>
            <person name="Uchiyama I."/>
            <person name="Ito T."/>
            <person name="Fujiyama A."/>
            <person name="Inagaki F."/>
            <person name="Takami H."/>
        </authorList>
    </citation>
    <scope>NUCLEOTIDE SEQUENCE</scope>
    <source>
        <strain evidence="2">Expedition CK06-06</strain>
    </source>
</reference>
<dbReference type="PANTHER" id="PTHR11956:SF5">
    <property type="entry name" value="ARGININE--TRNA LIGASE, CYTOPLASMIC"/>
    <property type="match status" value="1"/>
</dbReference>
<dbReference type="InterPro" id="IPR035684">
    <property type="entry name" value="ArgRS_core"/>
</dbReference>
<dbReference type="PANTHER" id="PTHR11956">
    <property type="entry name" value="ARGINYL-TRNA SYNTHETASE"/>
    <property type="match status" value="1"/>
</dbReference>
<gene>
    <name evidence="2" type="ORF">S01H1_34673</name>
</gene>
<name>X0V2B2_9ZZZZ</name>
<evidence type="ECO:0000259" key="1">
    <source>
        <dbReference type="Pfam" id="PF00750"/>
    </source>
</evidence>
<dbReference type="Gene3D" id="3.40.50.620">
    <property type="entry name" value="HUPs"/>
    <property type="match status" value="1"/>
</dbReference>
<feature type="non-terminal residue" evidence="2">
    <location>
        <position position="271"/>
    </location>
</feature>
<feature type="non-terminal residue" evidence="2">
    <location>
        <position position="1"/>
    </location>
</feature>
<evidence type="ECO:0000313" key="2">
    <source>
        <dbReference type="EMBL" id="GAG05542.1"/>
    </source>
</evidence>
<feature type="domain" description="Arginyl-tRNA synthetase catalytic core" evidence="1">
    <location>
        <begin position="15"/>
        <end position="271"/>
    </location>
</feature>
<dbReference type="SUPFAM" id="SSF52374">
    <property type="entry name" value="Nucleotidylyl transferase"/>
    <property type="match status" value="1"/>
</dbReference>
<dbReference type="GO" id="GO:0006420">
    <property type="term" value="P:arginyl-tRNA aminoacylation"/>
    <property type="evidence" value="ECO:0007669"/>
    <property type="project" value="InterPro"/>
</dbReference>